<dbReference type="RefSeq" id="WP_064395202.1">
    <property type="nucleotide sequence ID" value="NZ_LQIR01000011.1"/>
</dbReference>
<dbReference type="Pfam" id="PF13338">
    <property type="entry name" value="AbiEi_4"/>
    <property type="match status" value="1"/>
</dbReference>
<sequence>MLDDHLRQHDGVITLAQARQCGLSRHAVNRRVRSGHWLRCSPGVFFANDRTFTDSARIRAAVWSLGPRATASGLAAAWWHGITRFAPDKVEITVPRVSNYRPRSGTRLRRRDLSPRDVVERTGLRVTAMPLTVIEAAVRRGGGPKLMDAALQRHLELAQLWRAHLRNKGRHGSPAARRLLRAAEDGARSEAERLLVKLLRDAGFTGWRTNYPVGGYKVDVAFIRAKVAIEVDGWAFHTDSEAFQIDRNRQNVIALLNWKVLRFTWLDLTAYPERVIAEVAAATGQRPSSQHAP</sequence>
<dbReference type="InterPro" id="IPR049468">
    <property type="entry name" value="Restrct_endonuc-II-like_dom"/>
</dbReference>
<evidence type="ECO:0000259" key="1">
    <source>
        <dbReference type="Pfam" id="PF13338"/>
    </source>
</evidence>
<comment type="caution">
    <text evidence="3">The sequence shown here is derived from an EMBL/GenBank/DDBJ whole genome shotgun (WGS) entry which is preliminary data.</text>
</comment>
<accession>A0A101A9W3</accession>
<feature type="domain" description="Restriction endonuclease type II-like" evidence="2">
    <location>
        <begin position="194"/>
        <end position="281"/>
    </location>
</feature>
<gene>
    <name evidence="3" type="ORF">AU192_18815</name>
</gene>
<feature type="domain" description="AbiEi antitoxin N-terminal" evidence="1">
    <location>
        <begin position="2"/>
        <end position="45"/>
    </location>
</feature>
<organism evidence="3 4">
    <name type="scientific">Mycobacterium lehmannii</name>
    <dbReference type="NCBI Taxonomy" id="2048550"/>
    <lineage>
        <taxon>Bacteria</taxon>
        <taxon>Bacillati</taxon>
        <taxon>Actinomycetota</taxon>
        <taxon>Actinomycetes</taxon>
        <taxon>Mycobacteriales</taxon>
        <taxon>Mycobacteriaceae</taxon>
        <taxon>Mycobacterium</taxon>
    </lineage>
</organism>
<evidence type="ECO:0000313" key="4">
    <source>
        <dbReference type="Proteomes" id="UP000053707"/>
    </source>
</evidence>
<reference evidence="3 4" key="1">
    <citation type="submission" date="2016-01" db="EMBL/GenBank/DDBJ databases">
        <authorList>
            <consortium name="TB Trials Study Group"/>
            <person name="Sutton G."/>
            <person name="Brinkac L."/>
            <person name="Sanka R."/>
            <person name="Adams M."/>
            <person name="Lau E.L."/>
            <person name="Macaden R."/>
            <person name="Grewal H.M.S."/>
        </authorList>
    </citation>
    <scope>NUCLEOTIDE SEQUENCE [LARGE SCALE GENOMIC DNA]</scope>
    <source>
        <strain evidence="3 4">IS-1744</strain>
    </source>
</reference>
<dbReference type="InterPro" id="IPR025159">
    <property type="entry name" value="AbiEi_N"/>
</dbReference>
<evidence type="ECO:0000313" key="3">
    <source>
        <dbReference type="EMBL" id="KUI18703.1"/>
    </source>
</evidence>
<dbReference type="Pfam" id="PF18741">
    <property type="entry name" value="MTES_1575"/>
    <property type="match status" value="1"/>
</dbReference>
<evidence type="ECO:0000259" key="2">
    <source>
        <dbReference type="Pfam" id="PF18741"/>
    </source>
</evidence>
<evidence type="ECO:0008006" key="5">
    <source>
        <dbReference type="Google" id="ProtNLM"/>
    </source>
</evidence>
<dbReference type="SUPFAM" id="SSF52980">
    <property type="entry name" value="Restriction endonuclease-like"/>
    <property type="match status" value="1"/>
</dbReference>
<dbReference type="EMBL" id="LQIR01000011">
    <property type="protein sequence ID" value="KUI18703.1"/>
    <property type="molecule type" value="Genomic_DNA"/>
</dbReference>
<name>A0A101A9W3_9MYCO</name>
<keyword evidence="4" id="KW-1185">Reference proteome</keyword>
<dbReference type="Proteomes" id="UP000053707">
    <property type="component" value="Unassembled WGS sequence"/>
</dbReference>
<dbReference type="InterPro" id="IPR011335">
    <property type="entry name" value="Restrct_endonuc-II-like"/>
</dbReference>
<dbReference type="AlphaFoldDB" id="A0A101A9W3"/>
<proteinExistence type="predicted"/>
<protein>
    <recommendedName>
        <fullName evidence="5">DUF559 domain-containing protein</fullName>
    </recommendedName>
</protein>
<dbReference type="Gene3D" id="3.40.960.10">
    <property type="entry name" value="VSR Endonuclease"/>
    <property type="match status" value="1"/>
</dbReference>